<dbReference type="InParanoid" id="A0A286UAV0"/>
<dbReference type="Pfam" id="PF00400">
    <property type="entry name" value="WD40"/>
    <property type="match status" value="4"/>
</dbReference>
<dbReference type="GO" id="GO:0000463">
    <property type="term" value="P:maturation of LSU-rRNA from tricistronic rRNA transcript (SSU-rRNA, 5.8S rRNA, LSU-rRNA)"/>
    <property type="evidence" value="ECO:0007669"/>
    <property type="project" value="UniProtKB-UniRule"/>
</dbReference>
<evidence type="ECO:0000256" key="4">
    <source>
        <dbReference type="ARBA" id="ARBA00022737"/>
    </source>
</evidence>
<protein>
    <recommendedName>
        <fullName evidence="6">Ribosome biogenesis protein YTM1</fullName>
    </recommendedName>
</protein>
<evidence type="ECO:0000256" key="7">
    <source>
        <dbReference type="PROSITE-ProRule" id="PRU00221"/>
    </source>
</evidence>
<dbReference type="GO" id="GO:0030687">
    <property type="term" value="C:preribosome, large subunit precursor"/>
    <property type="evidence" value="ECO:0007669"/>
    <property type="project" value="UniProtKB-UniRule"/>
</dbReference>
<feature type="repeat" description="WD" evidence="7">
    <location>
        <begin position="397"/>
        <end position="423"/>
    </location>
</feature>
<dbReference type="PROSITE" id="PS50082">
    <property type="entry name" value="WD_REPEATS_2"/>
    <property type="match status" value="1"/>
</dbReference>
<evidence type="ECO:0000256" key="1">
    <source>
        <dbReference type="ARBA" id="ARBA00022517"/>
    </source>
</evidence>
<feature type="region of interest" description="Disordered" evidence="8">
    <location>
        <begin position="242"/>
        <end position="272"/>
    </location>
</feature>
<comment type="subunit">
    <text evidence="6">Component of the NOP7 complex, composed of ERB1, NOP7 and YTM1. Within the NOP7 complex ERB1 appears to interact directly with NOP7 and YTM1. The NOP7 complex also associates with the 66S pre-ribosome.</text>
</comment>
<evidence type="ECO:0000256" key="8">
    <source>
        <dbReference type="SAM" id="MobiDB-lite"/>
    </source>
</evidence>
<organism evidence="10 11">
    <name type="scientific">Pyrrhoderma noxium</name>
    <dbReference type="NCBI Taxonomy" id="2282107"/>
    <lineage>
        <taxon>Eukaryota</taxon>
        <taxon>Fungi</taxon>
        <taxon>Dikarya</taxon>
        <taxon>Basidiomycota</taxon>
        <taxon>Agaricomycotina</taxon>
        <taxon>Agaricomycetes</taxon>
        <taxon>Hymenochaetales</taxon>
        <taxon>Hymenochaetaceae</taxon>
        <taxon>Pyrrhoderma</taxon>
    </lineage>
</organism>
<dbReference type="FunCoup" id="A0A286UAV0">
    <property type="interactions" value="406"/>
</dbReference>
<dbReference type="InterPro" id="IPR036322">
    <property type="entry name" value="WD40_repeat_dom_sf"/>
</dbReference>
<feature type="domain" description="NLE" evidence="9">
    <location>
        <begin position="9"/>
        <end position="69"/>
    </location>
</feature>
<evidence type="ECO:0000256" key="5">
    <source>
        <dbReference type="ARBA" id="ARBA00023242"/>
    </source>
</evidence>
<dbReference type="GO" id="GO:0005654">
    <property type="term" value="C:nucleoplasm"/>
    <property type="evidence" value="ECO:0007669"/>
    <property type="project" value="UniProtKB-SubCell"/>
</dbReference>
<evidence type="ECO:0000313" key="11">
    <source>
        <dbReference type="Proteomes" id="UP000217199"/>
    </source>
</evidence>
<dbReference type="PANTHER" id="PTHR19855:SF11">
    <property type="entry name" value="RIBOSOME BIOGENESIS PROTEIN WDR12"/>
    <property type="match status" value="1"/>
</dbReference>
<dbReference type="Gene3D" id="2.130.10.10">
    <property type="entry name" value="YVTN repeat-like/Quinoprotein amine dehydrogenase"/>
    <property type="match status" value="1"/>
</dbReference>
<dbReference type="GO" id="GO:0043021">
    <property type="term" value="F:ribonucleoprotein complex binding"/>
    <property type="evidence" value="ECO:0007669"/>
    <property type="project" value="UniProtKB-UniRule"/>
</dbReference>
<proteinExistence type="inferred from homology"/>
<keyword evidence="5 6" id="KW-0539">Nucleus</keyword>
<dbReference type="InterPro" id="IPR020472">
    <property type="entry name" value="WD40_PAC1"/>
</dbReference>
<dbReference type="InterPro" id="IPR015943">
    <property type="entry name" value="WD40/YVTN_repeat-like_dom_sf"/>
</dbReference>
<comment type="caution">
    <text evidence="10">The sequence shown here is derived from an EMBL/GenBank/DDBJ whole genome shotgun (WGS) entry which is preliminary data.</text>
</comment>
<evidence type="ECO:0000256" key="2">
    <source>
        <dbReference type="ARBA" id="ARBA00022552"/>
    </source>
</evidence>
<keyword evidence="4" id="KW-0677">Repeat</keyword>
<dbReference type="PROSITE" id="PS00678">
    <property type="entry name" value="WD_REPEATS_1"/>
    <property type="match status" value="2"/>
</dbReference>
<dbReference type="PRINTS" id="PR00320">
    <property type="entry name" value="GPROTEINBRPT"/>
</dbReference>
<dbReference type="OrthoDB" id="10251381at2759"/>
<comment type="function">
    <text evidence="6">Component of the NOP7 complex, which is required for maturation of the 25S and 5.8S ribosomal RNAs and formation of the 60S ribosome.</text>
</comment>
<evidence type="ECO:0000256" key="3">
    <source>
        <dbReference type="ARBA" id="ARBA00022574"/>
    </source>
</evidence>
<comment type="similarity">
    <text evidence="6">Belongs to the WD repeat WDR12/YTM1 family.</text>
</comment>
<evidence type="ECO:0000313" key="10">
    <source>
        <dbReference type="EMBL" id="PAV16713.1"/>
    </source>
</evidence>
<dbReference type="SMART" id="SM00320">
    <property type="entry name" value="WD40"/>
    <property type="match status" value="7"/>
</dbReference>
<dbReference type="InterPro" id="IPR019775">
    <property type="entry name" value="WD40_repeat_CS"/>
</dbReference>
<dbReference type="InterPro" id="IPR012972">
    <property type="entry name" value="NLE"/>
</dbReference>
<dbReference type="AlphaFoldDB" id="A0A286UAV0"/>
<dbReference type="STRING" id="2282107.A0A286UAV0"/>
<name>A0A286UAV0_9AGAM</name>
<dbReference type="InterPro" id="IPR001680">
    <property type="entry name" value="WD40_rpt"/>
</dbReference>
<sequence length="476" mass="51755">MVVNPGDNIQVLFSTKTEYPLPEQRFMLPVNWKRYHLSQLINTALGLSQPIPFDFLVRSQILRGSLEDWCNENDIGTESILEIEYIFSLLPPSRLSVVPHPDWVSGVSYTNLKGQDTFVTSSYGGHVRFFDAARSSLHSFRAHNAPITSLCIFASNGSQESISEDEETIIATSSHDNTARLTAYNSSAHSSRPVASLHLHTAPISMISSSSSTSSPKSLLLTAGWDSLIGLWDIKIPSSHEVPAPQSLENEGASRKRRRVHQENEEREVKRKAPISVLKSHKARVTSVVFANGEGDEKNVHRAYSCSLDSTIRSWDVESGVCLNTASFSEKPFLSLVTLNSPSLLVASSTDRTMSVLDTRSSSSSNQISSDTISNSSLRASLSQQGTPSVLAPSPVNSSHFASGGYDGIVRVWDIRSTKEAIASFRAGESSNEDKTNGKGGDSKVLALSWDRGVLAVGGEGGLDIWRVPEGTTTSR</sequence>
<keyword evidence="11" id="KW-1185">Reference proteome</keyword>
<dbReference type="GO" id="GO:0000466">
    <property type="term" value="P:maturation of 5.8S rRNA from tricistronic rRNA transcript (SSU-rRNA, 5.8S rRNA, LSU-rRNA)"/>
    <property type="evidence" value="ECO:0007669"/>
    <property type="project" value="UniProtKB-UniRule"/>
</dbReference>
<keyword evidence="1 6" id="KW-0690">Ribosome biogenesis</keyword>
<dbReference type="HAMAP" id="MF_03029">
    <property type="entry name" value="WDR12"/>
    <property type="match status" value="1"/>
</dbReference>
<accession>A0A286UAV0</accession>
<gene>
    <name evidence="6" type="primary">YTM1</name>
    <name evidence="10" type="ORF">PNOK_0833300</name>
</gene>
<reference evidence="10 11" key="1">
    <citation type="journal article" date="2017" name="Mol. Ecol.">
        <title>Comparative and population genomic landscape of Phellinus noxius: A hypervariable fungus causing root rot in trees.</title>
        <authorList>
            <person name="Chung C.L."/>
            <person name="Lee T.J."/>
            <person name="Akiba M."/>
            <person name="Lee H.H."/>
            <person name="Kuo T.H."/>
            <person name="Liu D."/>
            <person name="Ke H.M."/>
            <person name="Yokoi T."/>
            <person name="Roa M.B."/>
            <person name="Lu M.J."/>
            <person name="Chang Y.Y."/>
            <person name="Ann P.J."/>
            <person name="Tsai J.N."/>
            <person name="Chen C.Y."/>
            <person name="Tzean S.S."/>
            <person name="Ota Y."/>
            <person name="Hattori T."/>
            <person name="Sahashi N."/>
            <person name="Liou R.F."/>
            <person name="Kikuchi T."/>
            <person name="Tsai I.J."/>
        </authorList>
    </citation>
    <scope>NUCLEOTIDE SEQUENCE [LARGE SCALE GENOMIC DNA]</scope>
    <source>
        <strain evidence="10 11">FFPRI411160</strain>
    </source>
</reference>
<dbReference type="Pfam" id="PF08154">
    <property type="entry name" value="NLE"/>
    <property type="match status" value="1"/>
</dbReference>
<comment type="subcellular location">
    <subcellularLocation>
        <location evidence="6">Nucleus</location>
        <location evidence="6">Nucleolus</location>
    </subcellularLocation>
    <subcellularLocation>
        <location evidence="6">Nucleus</location>
        <location evidence="6">Nucleoplasm</location>
    </subcellularLocation>
</comment>
<feature type="compositionally biased region" description="Basic and acidic residues" evidence="8">
    <location>
        <begin position="261"/>
        <end position="271"/>
    </location>
</feature>
<dbReference type="GO" id="GO:0005730">
    <property type="term" value="C:nucleolus"/>
    <property type="evidence" value="ECO:0007669"/>
    <property type="project" value="UniProtKB-SubCell"/>
</dbReference>
<evidence type="ECO:0000259" key="9">
    <source>
        <dbReference type="Pfam" id="PF08154"/>
    </source>
</evidence>
<keyword evidence="2 6" id="KW-0698">rRNA processing</keyword>
<dbReference type="SUPFAM" id="SSF50978">
    <property type="entry name" value="WD40 repeat-like"/>
    <property type="match status" value="1"/>
</dbReference>
<dbReference type="PANTHER" id="PTHR19855">
    <property type="entry name" value="WD40 REPEAT PROTEIN 12, 37"/>
    <property type="match status" value="1"/>
</dbReference>
<dbReference type="EMBL" id="NBII01000008">
    <property type="protein sequence ID" value="PAV16713.1"/>
    <property type="molecule type" value="Genomic_DNA"/>
</dbReference>
<keyword evidence="3 7" id="KW-0853">WD repeat</keyword>
<evidence type="ECO:0000256" key="6">
    <source>
        <dbReference type="HAMAP-Rule" id="MF_03029"/>
    </source>
</evidence>
<dbReference type="Proteomes" id="UP000217199">
    <property type="component" value="Unassembled WGS sequence"/>
</dbReference>
<dbReference type="InterPro" id="IPR028599">
    <property type="entry name" value="WDR12/Ytm1"/>
</dbReference>